<feature type="compositionally biased region" description="Low complexity" evidence="1">
    <location>
        <begin position="23"/>
        <end position="40"/>
    </location>
</feature>
<evidence type="ECO:0000313" key="4">
    <source>
        <dbReference type="RefSeq" id="XP_013382817.1"/>
    </source>
</evidence>
<feature type="chain" id="PRO_5010189755" evidence="2">
    <location>
        <begin position="19"/>
        <end position="176"/>
    </location>
</feature>
<feature type="region of interest" description="Disordered" evidence="1">
    <location>
        <begin position="23"/>
        <end position="72"/>
    </location>
</feature>
<evidence type="ECO:0000313" key="3">
    <source>
        <dbReference type="Proteomes" id="UP000085678"/>
    </source>
</evidence>
<reference evidence="4" key="1">
    <citation type="submission" date="2025-08" db="UniProtKB">
        <authorList>
            <consortium name="RefSeq"/>
        </authorList>
    </citation>
    <scope>IDENTIFICATION</scope>
    <source>
        <tissue evidence="4">Gonads</tissue>
    </source>
</reference>
<evidence type="ECO:0000256" key="1">
    <source>
        <dbReference type="SAM" id="MobiDB-lite"/>
    </source>
</evidence>
<dbReference type="InParanoid" id="A0A1S3H9X2"/>
<evidence type="ECO:0000256" key="2">
    <source>
        <dbReference type="SAM" id="SignalP"/>
    </source>
</evidence>
<dbReference type="Proteomes" id="UP000085678">
    <property type="component" value="Unplaced"/>
</dbReference>
<name>A0A1S3H9X2_LINAN</name>
<protein>
    <submittedName>
        <fullName evidence="4">Adhesive plaque matrix protein-like</fullName>
    </submittedName>
</protein>
<dbReference type="KEGG" id="lak:106153435"/>
<proteinExistence type="predicted"/>
<sequence length="176" mass="20007">MKILEVLVVAIGVAVVRSAPYPRQGYGQQQSYQPQGYQQPTYPPPTYPPSTYPPSTYPPSTYPPSTYPPSTYPSPTYPPSTYPPPVYHPPAYQCSHEYFQCPPLNSVYRVDHYGKHTKVYAPNRFYYEHSDPRCYIQCDEAGNAFSRPCPYGQVYNRYLTDYNNVNVCVPDGSGVH</sequence>
<organism evidence="3 4">
    <name type="scientific">Lingula anatina</name>
    <name type="common">Brachiopod</name>
    <name type="synonym">Lingula unguis</name>
    <dbReference type="NCBI Taxonomy" id="7574"/>
    <lineage>
        <taxon>Eukaryota</taxon>
        <taxon>Metazoa</taxon>
        <taxon>Spiralia</taxon>
        <taxon>Lophotrochozoa</taxon>
        <taxon>Brachiopoda</taxon>
        <taxon>Linguliformea</taxon>
        <taxon>Lingulata</taxon>
        <taxon>Lingulida</taxon>
        <taxon>Linguloidea</taxon>
        <taxon>Lingulidae</taxon>
        <taxon>Lingula</taxon>
    </lineage>
</organism>
<feature type="compositionally biased region" description="Pro residues" evidence="1">
    <location>
        <begin position="41"/>
        <end position="72"/>
    </location>
</feature>
<keyword evidence="2" id="KW-0732">Signal</keyword>
<accession>A0A1S3H9X2</accession>
<dbReference type="AlphaFoldDB" id="A0A1S3H9X2"/>
<feature type="signal peptide" evidence="2">
    <location>
        <begin position="1"/>
        <end position="18"/>
    </location>
</feature>
<gene>
    <name evidence="4" type="primary">LOC106153435</name>
</gene>
<keyword evidence="3" id="KW-1185">Reference proteome</keyword>
<dbReference type="RefSeq" id="XP_013382817.1">
    <property type="nucleotide sequence ID" value="XM_013527363.2"/>
</dbReference>
<dbReference type="GeneID" id="106153435"/>